<keyword evidence="1" id="KW-0479">Metal-binding</keyword>
<keyword evidence="1" id="KW-0862">Zinc</keyword>
<feature type="region of interest" description="Disordered" evidence="2">
    <location>
        <begin position="766"/>
        <end position="791"/>
    </location>
</feature>
<dbReference type="EMBL" id="OU893336">
    <property type="protein sequence ID" value="CAG9792640.1"/>
    <property type="molecule type" value="Genomic_DNA"/>
</dbReference>
<feature type="region of interest" description="Disordered" evidence="2">
    <location>
        <begin position="508"/>
        <end position="572"/>
    </location>
</feature>
<feature type="region of interest" description="Disordered" evidence="2">
    <location>
        <begin position="679"/>
        <end position="721"/>
    </location>
</feature>
<feature type="region of interest" description="Disordered" evidence="2">
    <location>
        <begin position="1068"/>
        <end position="1088"/>
    </location>
</feature>
<evidence type="ECO:0000256" key="1">
    <source>
        <dbReference type="PROSITE-ProRule" id="PRU00042"/>
    </source>
</evidence>
<feature type="compositionally biased region" description="Basic residues" evidence="2">
    <location>
        <begin position="1"/>
        <end position="11"/>
    </location>
</feature>
<evidence type="ECO:0000313" key="5">
    <source>
        <dbReference type="Proteomes" id="UP001153714"/>
    </source>
</evidence>
<dbReference type="SMART" id="SM00355">
    <property type="entry name" value="ZnF_C2H2"/>
    <property type="match status" value="12"/>
</dbReference>
<protein>
    <recommendedName>
        <fullName evidence="3">C2H2-type domain-containing protein</fullName>
    </recommendedName>
</protein>
<dbReference type="GO" id="GO:0008270">
    <property type="term" value="F:zinc ion binding"/>
    <property type="evidence" value="ECO:0007669"/>
    <property type="project" value="UniProtKB-KW"/>
</dbReference>
<feature type="region of interest" description="Disordered" evidence="2">
    <location>
        <begin position="281"/>
        <end position="301"/>
    </location>
</feature>
<evidence type="ECO:0000256" key="2">
    <source>
        <dbReference type="SAM" id="MobiDB-lite"/>
    </source>
</evidence>
<dbReference type="GO" id="GO:0000978">
    <property type="term" value="F:RNA polymerase II cis-regulatory region sequence-specific DNA binding"/>
    <property type="evidence" value="ECO:0007669"/>
    <property type="project" value="TreeGrafter"/>
</dbReference>
<name>A0A9N9RAG0_9NEOP</name>
<evidence type="ECO:0000313" key="4">
    <source>
        <dbReference type="EMBL" id="CAG9792640.1"/>
    </source>
</evidence>
<keyword evidence="5" id="KW-1185">Reference proteome</keyword>
<feature type="compositionally biased region" description="Low complexity" evidence="2">
    <location>
        <begin position="1247"/>
        <end position="1256"/>
    </location>
</feature>
<sequence>MFGALRRRCGRTSRVMQGAAATPAPPAAEPPSSQHIKTEEVITEAKIETEEDMDKMVETKDMRPNRTTSIDSDNRSDRSEEEESRRIRKRAAAMSPSSMPLDKRTARFECPKCHLRFDSANTFDIHRFTAHGDDSRIGYDDLSFNISTKKYPDIARSLCERNITVTEQRFRCDMCSRDFPSGQTLEIHKKTCTNTRVPSPERDRREDFFAKLDLRNRSYGIPGTLTPPMDRFTPKFEDSHLSNGIRHIDAARDLADIQSILNVTSAGSLLERLTGTRVSLGDAVLTPPDTASKDREQEETQDNFAAEFRRMKLRGEFPCRLCPAKFPNLRALKGHNRVHLSGTGPGPYQCNMCPHASLDKAALVRHMRTHNGDRPYECAVCNYAFTTKANCERHLRNRHAKITREDVKRSIIYHPSEDPNNDEVNSKLARDEVKRSLAFQTPEIERRTESTGRETPLTHFNPSFIAERHPVAALTAKPLLESPLLAQRETEQALPRIKVKGIGQLNQIPEFRPPELTYKANDTPSETYDEEAPVDLSTSDNNSCDVLDLSKKKRNVDDDEPKPPPRPSYEPDAAAVAASTFEKARLLLAQQRLFENTLPKLDPTYYANQLSQLYAGAVPGIPGLSLPASFPISPYFLQPSFFPHPTDSQELAEIKQRIQKEIIRGLSMSGGRLVANEQEIPTKHEPEEEEQKPLALPRSPSPTPQSESPRPLSNNLVSPNDSVKMVIKNGILMPKQKQRRYRTERPFSCSQCSARFTLRSNMERHVKQQHPQHWSVRRPAPRAPPPYPNTEALTDRVKYALLARHLERPLQQSDRSPARRDSDEVADNEEDEEDALVIDEEPESDQKFDEHSAAHRAAAEILMATRQQELHKDFDLKIAGNLINKPTPITTDKTETGTEPNTVSGPESLPVPPVPSRSDEEEDEEGLVASTSEGNNSGSDENKSESDTGNQPPKKKSAYSLAPNRVSCPYCHRKFPWSSSLRRHVLTHTGQKPFKCPHCPLLFTTKSNCDRHLLRKHGGSARAILAEPIPDTVAQPQPINDTRTVPERPFKCASCPTSTFSTMDTLKKHMSSRHGTGDHPDSPNTENDDATDGIVFKCHLCDASFGDRTGALGHLASSHLSEYEQLVNKGALDAASDRSESADDDERGKFPDHANRKVVCAFCVRRFWSAEDLRRHMRTHSGERPFACDLCRRRFTLKHSMLRHRKKHRDEVTDDDEPTPPHTPPDDGQLANGYRYRDDDGSGNEIPSNVNNNNSPPAAPYEKKLKLDMTSRKYSSEAENDTENGGDLIGKLLGIPDKTIINKLLSSADEAAKFLGVNK</sequence>
<dbReference type="PROSITE" id="PS00028">
    <property type="entry name" value="ZINC_FINGER_C2H2_1"/>
    <property type="match status" value="9"/>
</dbReference>
<feature type="domain" description="C2H2-type" evidence="3">
    <location>
        <begin position="170"/>
        <end position="197"/>
    </location>
</feature>
<feature type="domain" description="C2H2-type" evidence="3">
    <location>
        <begin position="1158"/>
        <end position="1185"/>
    </location>
</feature>
<feature type="compositionally biased region" description="Basic residues" evidence="2">
    <location>
        <begin position="767"/>
        <end position="780"/>
    </location>
</feature>
<keyword evidence="1" id="KW-0863">Zinc-finger</keyword>
<feature type="compositionally biased region" description="Polar residues" evidence="2">
    <location>
        <begin position="704"/>
        <end position="721"/>
    </location>
</feature>
<feature type="compositionally biased region" description="Polar residues" evidence="2">
    <location>
        <begin position="887"/>
        <end position="905"/>
    </location>
</feature>
<feature type="domain" description="C2H2-type" evidence="3">
    <location>
        <begin position="747"/>
        <end position="770"/>
    </location>
</feature>
<feature type="region of interest" description="Disordered" evidence="2">
    <location>
        <begin position="806"/>
        <end position="853"/>
    </location>
</feature>
<feature type="domain" description="C2H2-type" evidence="3">
    <location>
        <begin position="376"/>
        <end position="400"/>
    </location>
</feature>
<reference evidence="4" key="1">
    <citation type="submission" date="2021-12" db="EMBL/GenBank/DDBJ databases">
        <authorList>
            <person name="King R."/>
        </authorList>
    </citation>
    <scope>NUCLEOTIDE SEQUENCE</scope>
</reference>
<feature type="region of interest" description="Disordered" evidence="2">
    <location>
        <begin position="883"/>
        <end position="959"/>
    </location>
</feature>
<dbReference type="FunFam" id="3.30.160.60:FF:002095">
    <property type="entry name" value="ras-responsive element-binding protein 1"/>
    <property type="match status" value="1"/>
</dbReference>
<dbReference type="Gene3D" id="3.30.160.60">
    <property type="entry name" value="Classic Zinc Finger"/>
    <property type="match status" value="9"/>
</dbReference>
<feature type="domain" description="C2H2-type" evidence="3">
    <location>
        <begin position="317"/>
        <end position="339"/>
    </location>
</feature>
<feature type="domain" description="C2H2-type" evidence="3">
    <location>
        <begin position="994"/>
        <end position="1022"/>
    </location>
</feature>
<dbReference type="FunFam" id="3.30.160.60:FF:001967">
    <property type="entry name" value="Ras-responsive element-binding protein"/>
    <property type="match status" value="1"/>
</dbReference>
<dbReference type="FunFam" id="3.30.160.60:FF:002512">
    <property type="entry name" value="Pebbled, isoform A"/>
    <property type="match status" value="1"/>
</dbReference>
<feature type="compositionally biased region" description="Acidic residues" evidence="2">
    <location>
        <begin position="824"/>
        <end position="843"/>
    </location>
</feature>
<evidence type="ECO:0000259" key="3">
    <source>
        <dbReference type="PROSITE" id="PS50157"/>
    </source>
</evidence>
<feature type="compositionally biased region" description="Basic and acidic residues" evidence="2">
    <location>
        <begin position="36"/>
        <end position="64"/>
    </location>
</feature>
<dbReference type="SUPFAM" id="SSF57667">
    <property type="entry name" value="beta-beta-alpha zinc fingers"/>
    <property type="match status" value="4"/>
</dbReference>
<feature type="domain" description="C2H2-type" evidence="3">
    <location>
        <begin position="966"/>
        <end position="993"/>
    </location>
</feature>
<dbReference type="PANTHER" id="PTHR46451">
    <property type="entry name" value="RAS-RESPONSIVE ELEMENT-BINDING PROTEIN 1"/>
    <property type="match status" value="1"/>
</dbReference>
<organism evidence="4 5">
    <name type="scientific">Diatraea saccharalis</name>
    <name type="common">sugarcane borer</name>
    <dbReference type="NCBI Taxonomy" id="40085"/>
    <lineage>
        <taxon>Eukaryota</taxon>
        <taxon>Metazoa</taxon>
        <taxon>Ecdysozoa</taxon>
        <taxon>Arthropoda</taxon>
        <taxon>Hexapoda</taxon>
        <taxon>Insecta</taxon>
        <taxon>Pterygota</taxon>
        <taxon>Neoptera</taxon>
        <taxon>Endopterygota</taxon>
        <taxon>Lepidoptera</taxon>
        <taxon>Glossata</taxon>
        <taxon>Ditrysia</taxon>
        <taxon>Pyraloidea</taxon>
        <taxon>Crambidae</taxon>
        <taxon>Crambinae</taxon>
        <taxon>Diatraea</taxon>
    </lineage>
</organism>
<dbReference type="InterPro" id="IPR036236">
    <property type="entry name" value="Znf_C2H2_sf"/>
</dbReference>
<feature type="compositionally biased region" description="Polar residues" evidence="2">
    <location>
        <begin position="929"/>
        <end position="939"/>
    </location>
</feature>
<feature type="domain" description="C2H2-type" evidence="3">
    <location>
        <begin position="348"/>
        <end position="375"/>
    </location>
</feature>
<dbReference type="PANTHER" id="PTHR46451:SF1">
    <property type="entry name" value="RAS-RESPONSIVE ELEMENT-BINDING PROTEIN 1"/>
    <property type="match status" value="1"/>
</dbReference>
<dbReference type="InterPro" id="IPR052795">
    <property type="entry name" value="RREB1"/>
</dbReference>
<feature type="domain" description="C2H2-type" evidence="3">
    <location>
        <begin position="1096"/>
        <end position="1124"/>
    </location>
</feature>
<dbReference type="Proteomes" id="UP001153714">
    <property type="component" value="Chromosome 5"/>
</dbReference>
<feature type="region of interest" description="Disordered" evidence="2">
    <location>
        <begin position="1"/>
        <end position="102"/>
    </location>
</feature>
<gene>
    <name evidence="4" type="ORF">DIATSA_LOCUS10154</name>
</gene>
<feature type="region of interest" description="Disordered" evidence="2">
    <location>
        <begin position="1202"/>
        <end position="1261"/>
    </location>
</feature>
<dbReference type="FunFam" id="3.30.160.60:FF:001782">
    <property type="entry name" value="Ras-responsive element-binding protein 1a"/>
    <property type="match status" value="1"/>
</dbReference>
<dbReference type="OrthoDB" id="6077919at2759"/>
<dbReference type="GO" id="GO:0001228">
    <property type="term" value="F:DNA-binding transcription activator activity, RNA polymerase II-specific"/>
    <property type="evidence" value="ECO:0007669"/>
    <property type="project" value="TreeGrafter"/>
</dbReference>
<dbReference type="GO" id="GO:0005634">
    <property type="term" value="C:nucleus"/>
    <property type="evidence" value="ECO:0007669"/>
    <property type="project" value="TreeGrafter"/>
</dbReference>
<dbReference type="PROSITE" id="PS50157">
    <property type="entry name" value="ZINC_FINGER_C2H2_2"/>
    <property type="match status" value="10"/>
</dbReference>
<feature type="domain" description="C2H2-type" evidence="3">
    <location>
        <begin position="1186"/>
        <end position="1213"/>
    </location>
</feature>
<proteinExistence type="predicted"/>
<feature type="compositionally biased region" description="Basic and acidic residues" evidence="2">
    <location>
        <begin position="844"/>
        <end position="853"/>
    </location>
</feature>
<dbReference type="InterPro" id="IPR013087">
    <property type="entry name" value="Znf_C2H2_type"/>
</dbReference>
<reference evidence="4" key="2">
    <citation type="submission" date="2022-10" db="EMBL/GenBank/DDBJ databases">
        <authorList>
            <consortium name="ENA_rothamsted_submissions"/>
            <consortium name="culmorum"/>
            <person name="King R."/>
        </authorList>
    </citation>
    <scope>NUCLEOTIDE SEQUENCE</scope>
</reference>
<accession>A0A9N9RAG0</accession>